<feature type="region of interest" description="Disordered" evidence="8">
    <location>
        <begin position="422"/>
        <end position="463"/>
    </location>
</feature>
<name>A0A2G8IUZ5_BACPU</name>
<keyword evidence="6 9" id="KW-0472">Membrane</keyword>
<feature type="coiled-coil region" evidence="7">
    <location>
        <begin position="194"/>
        <end position="221"/>
    </location>
</feature>
<feature type="transmembrane region" description="Helical" evidence="9">
    <location>
        <begin position="939"/>
        <end position="960"/>
    </location>
</feature>
<dbReference type="PANTHER" id="PTHR30294">
    <property type="entry name" value="MEMBRANE COMPONENT OF ABC TRANSPORTER YHHJ-RELATED"/>
    <property type="match status" value="1"/>
</dbReference>
<sequence length="976" mass="109520">MTEQQKSSIKIVSTMILILILPVLFFHLIGDDPAKQKKNATRNIAVVNEDMGASESENTARFGQDVVAALSERPDYTWTVVNRSAAENGLKNRKYDAVLYIPSDFSKNVLSYDKDHPEKASIQFSIQDQLNAVNKEKVQRELENAQKKMNEQMSTLYWSFVSQEIGNVREEFEHIVGKEVEFQNTMYNFYKPNSNKLSDAVQQQKKQIEELKNAMADSQKQYKDGLSTTEEAKSQLKDFVKVVDQYQQYQDKQKDLLIKAQSTSKKQIQQGLKQLAEIQNQNARSFSDQMGGLKTDMNGVQSQLKTTDSAIQSVQKSREDAIPKQATGLTKLVQESQEELIKKYEAQYLEDYKNKMTALLAKLEVKRDKLMDAPAPPADPGDDEPSGQDNENPEEIGINLDEEITELTQISTEMNDLADQLAEQETPPSTEAENATDGDDPAQPDNGTDGDNPTQPDDDSTNQSKDELKALSLRLEEVKKKIQEKATTHNDQLKDKVSQLSKELESLSKKVEKLEKKIQWLEDRYNEISNEIKNQESSILNKVKELKRRNSPIGNTFIEEIFDKEFNTKTTSTKKLMEYSNQLSQLEMMLGNVYQPSNNSSLVDTKPDEIQSIISIKKEETENWDTLNKQMLTSNDDVSTFIDEMQKFSDGYAEYISTQQASMEQELNTISESADNVAEQMADQGDAVYTADLAGSSIVVSAQDSIGQEVLRLSENMSSLTDRQKGVADYTNNIEESVTTVQEKADTLNENWSKNVDSTKLVQHDLNGILGNTLSDQGNSNYVYNHLANPLKISGDVPEEKTQTVPPVVILVIVMISSLLIGFFSSYYAAAPMLVKGALFGILNLLVGLMISLFGLNIYKLADDQAIQWSIFTILLLVTCSAFIRTAFLFGSIAGWMAATALIFFFVAPLIDLVMPNFHFTNPVTDVYMSIQYGNGDNFGMGIAGLVIVTVLLMAIPLVTKLWKDKTEERDVTHEA</sequence>
<evidence type="ECO:0000256" key="2">
    <source>
        <dbReference type="ARBA" id="ARBA00008338"/>
    </source>
</evidence>
<accession>A0A2G8IUZ5</accession>
<dbReference type="InterPro" id="IPR051449">
    <property type="entry name" value="ABC-2_transporter_component"/>
</dbReference>
<feature type="domain" description="ABC-2 type transporter transmembrane" evidence="10">
    <location>
        <begin position="14"/>
        <end position="155"/>
    </location>
</feature>
<evidence type="ECO:0000256" key="1">
    <source>
        <dbReference type="ARBA" id="ARBA00004651"/>
    </source>
</evidence>
<comment type="similarity">
    <text evidence="2">Belongs to the EsaA family.</text>
</comment>
<evidence type="ECO:0000256" key="5">
    <source>
        <dbReference type="ARBA" id="ARBA00022989"/>
    </source>
</evidence>
<feature type="transmembrane region" description="Helical" evidence="9">
    <location>
        <begin position="808"/>
        <end position="830"/>
    </location>
</feature>
<feature type="transmembrane region" description="Helical" evidence="9">
    <location>
        <begin position="837"/>
        <end position="859"/>
    </location>
</feature>
<evidence type="ECO:0000256" key="6">
    <source>
        <dbReference type="ARBA" id="ARBA00023136"/>
    </source>
</evidence>
<comment type="subcellular location">
    <subcellularLocation>
        <location evidence="1">Cell membrane</location>
        <topology evidence="1">Multi-pass membrane protein</topology>
    </subcellularLocation>
</comment>
<keyword evidence="7" id="KW-0175">Coiled coil</keyword>
<comment type="caution">
    <text evidence="11">The sequence shown here is derived from an EMBL/GenBank/DDBJ whole genome shotgun (WGS) entry which is preliminary data.</text>
</comment>
<dbReference type="AlphaFoldDB" id="A0A2G8IUZ5"/>
<feature type="transmembrane region" description="Helical" evidence="9">
    <location>
        <begin position="896"/>
        <end position="919"/>
    </location>
</feature>
<dbReference type="EMBL" id="PEKP01000008">
    <property type="protein sequence ID" value="PIK27313.1"/>
    <property type="molecule type" value="Genomic_DNA"/>
</dbReference>
<evidence type="ECO:0000256" key="3">
    <source>
        <dbReference type="ARBA" id="ARBA00022475"/>
    </source>
</evidence>
<dbReference type="RefSeq" id="WP_099727070.1">
    <property type="nucleotide sequence ID" value="NZ_PEKP01000008.1"/>
</dbReference>
<organism evidence="11 12">
    <name type="scientific">Bacillus pumilus</name>
    <name type="common">Bacillus mesentericus</name>
    <dbReference type="NCBI Taxonomy" id="1408"/>
    <lineage>
        <taxon>Bacteria</taxon>
        <taxon>Bacillati</taxon>
        <taxon>Bacillota</taxon>
        <taxon>Bacilli</taxon>
        <taxon>Bacillales</taxon>
        <taxon>Bacillaceae</taxon>
        <taxon>Bacillus</taxon>
    </lineage>
</organism>
<dbReference type="InterPro" id="IPR013525">
    <property type="entry name" value="ABC2_TM"/>
</dbReference>
<feature type="region of interest" description="Disordered" evidence="8">
    <location>
        <begin position="371"/>
        <end position="410"/>
    </location>
</feature>
<gene>
    <name evidence="11" type="primary">esaA</name>
    <name evidence="11" type="ORF">CTV99_07970</name>
</gene>
<dbReference type="GO" id="GO:0005886">
    <property type="term" value="C:plasma membrane"/>
    <property type="evidence" value="ECO:0007669"/>
    <property type="project" value="UniProtKB-SubCell"/>
</dbReference>
<dbReference type="NCBIfam" id="TIGR03929">
    <property type="entry name" value="T7_esaA_Nterm"/>
    <property type="match status" value="1"/>
</dbReference>
<evidence type="ECO:0000256" key="7">
    <source>
        <dbReference type="SAM" id="Coils"/>
    </source>
</evidence>
<evidence type="ECO:0000256" key="4">
    <source>
        <dbReference type="ARBA" id="ARBA00022692"/>
    </source>
</evidence>
<feature type="compositionally biased region" description="Acidic residues" evidence="8">
    <location>
        <begin position="380"/>
        <end position="405"/>
    </location>
</feature>
<reference evidence="11 12" key="1">
    <citation type="submission" date="2017-11" db="EMBL/GenBank/DDBJ databases">
        <title>Draft genome sequence of Bacillus pumilus 51_5il from lake Gorkoye (Russia: Novosibirsk region).</title>
        <authorList>
            <person name="Shipova A.A."/>
            <person name="Rozanov A.S."/>
            <person name="Bryanskaya A.V."/>
            <person name="Peltek S.E."/>
        </authorList>
    </citation>
    <scope>NUCLEOTIDE SEQUENCE [LARGE SCALE GENOMIC DNA]</scope>
    <source>
        <strain evidence="11 12">51_5il</strain>
    </source>
</reference>
<protein>
    <submittedName>
        <fullName evidence="11">Type VII secretion protein EsaA</fullName>
    </submittedName>
</protein>
<dbReference type="Pfam" id="PF12698">
    <property type="entry name" value="ABC2_membrane_3"/>
    <property type="match status" value="1"/>
</dbReference>
<keyword evidence="3" id="KW-1003">Cell membrane</keyword>
<dbReference type="GO" id="GO:0140359">
    <property type="term" value="F:ABC-type transporter activity"/>
    <property type="evidence" value="ECO:0007669"/>
    <property type="project" value="InterPro"/>
</dbReference>
<proteinExistence type="inferred from homology"/>
<dbReference type="Gene3D" id="3.40.1710.10">
    <property type="entry name" value="abc type-2 transporter like domain"/>
    <property type="match status" value="1"/>
</dbReference>
<evidence type="ECO:0000313" key="11">
    <source>
        <dbReference type="EMBL" id="PIK27313.1"/>
    </source>
</evidence>
<keyword evidence="4 9" id="KW-0812">Transmembrane</keyword>
<dbReference type="Gene3D" id="1.20.120.20">
    <property type="entry name" value="Apolipoprotein"/>
    <property type="match status" value="1"/>
</dbReference>
<feature type="transmembrane region" description="Helical" evidence="9">
    <location>
        <begin position="12"/>
        <end position="30"/>
    </location>
</feature>
<evidence type="ECO:0000256" key="9">
    <source>
        <dbReference type="SAM" id="Phobius"/>
    </source>
</evidence>
<evidence type="ECO:0000259" key="10">
    <source>
        <dbReference type="Pfam" id="PF12698"/>
    </source>
</evidence>
<dbReference type="Proteomes" id="UP000230768">
    <property type="component" value="Unassembled WGS sequence"/>
</dbReference>
<evidence type="ECO:0000313" key="12">
    <source>
        <dbReference type="Proteomes" id="UP000230768"/>
    </source>
</evidence>
<dbReference type="PANTHER" id="PTHR30294:SF29">
    <property type="entry name" value="MULTIDRUG ABC TRANSPORTER PERMEASE YBHS-RELATED"/>
    <property type="match status" value="1"/>
</dbReference>
<evidence type="ECO:0000256" key="8">
    <source>
        <dbReference type="SAM" id="MobiDB-lite"/>
    </source>
</evidence>
<feature type="transmembrane region" description="Helical" evidence="9">
    <location>
        <begin position="865"/>
        <end position="884"/>
    </location>
</feature>
<keyword evidence="5 9" id="KW-1133">Transmembrane helix</keyword>
<dbReference type="InterPro" id="IPR023838">
    <property type="entry name" value="T7SS_EsaA"/>
</dbReference>
<feature type="compositionally biased region" description="Polar residues" evidence="8">
    <location>
        <begin position="445"/>
        <end position="455"/>
    </location>
</feature>